<dbReference type="Gene3D" id="3.40.50.720">
    <property type="entry name" value="NAD(P)-binding Rossmann-like Domain"/>
    <property type="match status" value="1"/>
</dbReference>
<keyword evidence="5" id="KW-1185">Reference proteome</keyword>
<keyword evidence="2" id="KW-0560">Oxidoreductase</keyword>
<evidence type="ECO:0000313" key="5">
    <source>
        <dbReference type="Proteomes" id="UP001218638"/>
    </source>
</evidence>
<dbReference type="SUPFAM" id="SSF51735">
    <property type="entry name" value="NAD(P)-binding Rossmann-fold domains"/>
    <property type="match status" value="1"/>
</dbReference>
<reference evidence="4" key="1">
    <citation type="submission" date="2023-03" db="EMBL/GenBank/DDBJ databases">
        <title>Lomoglobus Profundus gen. nov., sp. nov., a novel member of the phylum Verrucomicrobia, isolated from deep-marine sediment of South China Sea.</title>
        <authorList>
            <person name="Ahmad T."/>
            <person name="Ishaq S.E."/>
            <person name="Wang F."/>
        </authorList>
    </citation>
    <scope>NUCLEOTIDE SEQUENCE</scope>
    <source>
        <strain evidence="4">LMO-M01</strain>
    </source>
</reference>
<evidence type="ECO:0000256" key="2">
    <source>
        <dbReference type="ARBA" id="ARBA00023002"/>
    </source>
</evidence>
<gene>
    <name evidence="4" type="ORF">PXH66_12570</name>
</gene>
<dbReference type="Proteomes" id="UP001218638">
    <property type="component" value="Chromosome"/>
</dbReference>
<accession>A0AAE9ZUA4</accession>
<dbReference type="GO" id="GO:0016491">
    <property type="term" value="F:oxidoreductase activity"/>
    <property type="evidence" value="ECO:0007669"/>
    <property type="project" value="UniProtKB-KW"/>
</dbReference>
<dbReference type="AlphaFoldDB" id="A0AAE9ZUA4"/>
<organism evidence="4 5">
    <name type="scientific">Synoicihabitans lomoniglobus</name>
    <dbReference type="NCBI Taxonomy" id="2909285"/>
    <lineage>
        <taxon>Bacteria</taxon>
        <taxon>Pseudomonadati</taxon>
        <taxon>Verrucomicrobiota</taxon>
        <taxon>Opitutia</taxon>
        <taxon>Opitutales</taxon>
        <taxon>Opitutaceae</taxon>
        <taxon>Synoicihabitans</taxon>
    </lineage>
</organism>
<evidence type="ECO:0000256" key="1">
    <source>
        <dbReference type="ARBA" id="ARBA00006484"/>
    </source>
</evidence>
<dbReference type="PANTHER" id="PTHR43639:SF1">
    <property type="entry name" value="SHORT-CHAIN DEHYDROGENASE_REDUCTASE FAMILY PROTEIN"/>
    <property type="match status" value="1"/>
</dbReference>
<dbReference type="CDD" id="cd05233">
    <property type="entry name" value="SDR_c"/>
    <property type="match status" value="1"/>
</dbReference>
<dbReference type="PRINTS" id="PR00080">
    <property type="entry name" value="SDRFAMILY"/>
</dbReference>
<dbReference type="PRINTS" id="PR00081">
    <property type="entry name" value="GDHRDH"/>
</dbReference>
<proteinExistence type="inferred from homology"/>
<dbReference type="SMART" id="SM00822">
    <property type="entry name" value="PKS_KR"/>
    <property type="match status" value="1"/>
</dbReference>
<dbReference type="Pfam" id="PF13561">
    <property type="entry name" value="adh_short_C2"/>
    <property type="match status" value="1"/>
</dbReference>
<dbReference type="InterPro" id="IPR002347">
    <property type="entry name" value="SDR_fam"/>
</dbReference>
<dbReference type="RefSeq" id="WP_330928804.1">
    <property type="nucleotide sequence ID" value="NZ_CP119075.1"/>
</dbReference>
<name>A0AAE9ZUA4_9BACT</name>
<comment type="similarity">
    <text evidence="1">Belongs to the short-chain dehydrogenases/reductases (SDR) family.</text>
</comment>
<dbReference type="InterPro" id="IPR057326">
    <property type="entry name" value="KR_dom"/>
</dbReference>
<dbReference type="KEGG" id="slom:PXH66_12570"/>
<dbReference type="FunFam" id="3.40.50.720:FF:000084">
    <property type="entry name" value="Short-chain dehydrogenase reductase"/>
    <property type="match status" value="1"/>
</dbReference>
<protein>
    <submittedName>
        <fullName evidence="4">SDR family oxidoreductase</fullName>
    </submittedName>
</protein>
<dbReference type="PANTHER" id="PTHR43639">
    <property type="entry name" value="OXIDOREDUCTASE, SHORT-CHAIN DEHYDROGENASE/REDUCTASE FAMILY (AFU_ORTHOLOGUE AFUA_5G02870)"/>
    <property type="match status" value="1"/>
</dbReference>
<dbReference type="InterPro" id="IPR036291">
    <property type="entry name" value="NAD(P)-bd_dom_sf"/>
</dbReference>
<feature type="domain" description="Ketoreductase" evidence="3">
    <location>
        <begin position="17"/>
        <end position="194"/>
    </location>
</feature>
<evidence type="ECO:0000259" key="3">
    <source>
        <dbReference type="SMART" id="SM00822"/>
    </source>
</evidence>
<sequence>MSVSIPPLPSATDFRGRVAVVTGGTNGLGRHLAQTLIDLGAHVFFCGRQRDTGAALAADWGEHAHFVACDLADAAATRAFIAGAGAWCGSIDYLVNNAAIDPVVSFEASTLADFDRIIAINLRAGFVATQAALPFLRAGRGKAIVNLGTTNWMLGQPNYTMYAAAKSGLVGFTRSLAHDVGADAIRVNLVSPGWIMTERQLAEKVTPVEQAQLRSQSALGQLLTAQHVTPATLFLLSTAAAGITGQNLVVDGGKHLH</sequence>
<evidence type="ECO:0000313" key="4">
    <source>
        <dbReference type="EMBL" id="WED63164.1"/>
    </source>
</evidence>
<dbReference type="EMBL" id="CP119075">
    <property type="protein sequence ID" value="WED63164.1"/>
    <property type="molecule type" value="Genomic_DNA"/>
</dbReference>